<evidence type="ECO:0000313" key="2">
    <source>
        <dbReference type="Proteomes" id="UP000242219"/>
    </source>
</evidence>
<protein>
    <submittedName>
        <fullName evidence="1">Uncharacterized protein</fullName>
    </submittedName>
</protein>
<proteinExistence type="predicted"/>
<evidence type="ECO:0000313" key="1">
    <source>
        <dbReference type="EMBL" id="OQD46027.1"/>
    </source>
</evidence>
<accession>A0A1V6M0Y0</accession>
<reference evidence="1 2" key="1">
    <citation type="journal article" date="2016" name="Genome Announc.">
        <title>Draft Genome Sequence of the Anaerobic Ammonium-Oxidizing Bacterium 'Candidatus Brocadia sp. 40'.</title>
        <authorList>
            <person name="Ali M."/>
            <person name="Haroon M.F."/>
            <person name="Narita Y."/>
            <person name="Zhang L."/>
            <person name="Rangel Shaw D."/>
            <person name="Okabe S."/>
            <person name="Saikaly P.E."/>
        </authorList>
    </citation>
    <scope>NUCLEOTIDE SEQUENCE [LARGE SCALE GENOMIC DNA]</scope>
    <source>
        <strain evidence="1 2">40</strain>
    </source>
</reference>
<dbReference type="Proteomes" id="UP000242219">
    <property type="component" value="Unassembled WGS sequence"/>
</dbReference>
<dbReference type="AlphaFoldDB" id="A0A1V6M0Y0"/>
<organism evidence="1 2">
    <name type="scientific">Candidatus Brocadia sapporoensis</name>
    <dbReference type="NCBI Taxonomy" id="392547"/>
    <lineage>
        <taxon>Bacteria</taxon>
        <taxon>Pseudomonadati</taxon>
        <taxon>Planctomycetota</taxon>
        <taxon>Candidatus Brocadiia</taxon>
        <taxon>Candidatus Brocadiales</taxon>
        <taxon>Candidatus Brocadiaceae</taxon>
        <taxon>Candidatus Brocadia</taxon>
    </lineage>
</organism>
<dbReference type="EMBL" id="MJUW02000062">
    <property type="protein sequence ID" value="OQD46027.1"/>
    <property type="molecule type" value="Genomic_DNA"/>
</dbReference>
<gene>
    <name evidence="1" type="ORF">BIY37_05310</name>
</gene>
<comment type="caution">
    <text evidence="1">The sequence shown here is derived from an EMBL/GenBank/DDBJ whole genome shotgun (WGS) entry which is preliminary data.</text>
</comment>
<name>A0A1V6M0Y0_9BACT</name>
<keyword evidence="2" id="KW-1185">Reference proteome</keyword>
<sequence length="100" mass="11309">MADVLEESGKEELIILHRKAGLFSAVPKTPARLFPFTVIGLQKNIYQKEVTEAILGQPVDFLFHFCHFYHAISLMRFSVVGLEACLYGFCHIRALLSGIR</sequence>